<dbReference type="AlphaFoldDB" id="A0A9E7CYJ4"/>
<keyword evidence="2" id="KW-1185">Reference proteome</keyword>
<evidence type="ECO:0000313" key="2">
    <source>
        <dbReference type="Proteomes" id="UP000831290"/>
    </source>
</evidence>
<reference evidence="1" key="1">
    <citation type="submission" date="2022-03" db="EMBL/GenBank/DDBJ databases">
        <title>Description of Abyssus ytuae gen. nov., sp. nov., a novel member of the family Flavobacteriaceae isolated from the sediment of Mariana Trench.</title>
        <authorList>
            <person name="Zhang J."/>
            <person name="Xu X."/>
        </authorList>
    </citation>
    <scope>NUCLEOTIDE SEQUENCE</scope>
    <source>
        <strain evidence="1">MT3330</strain>
    </source>
</reference>
<dbReference type="EMBL" id="CP094358">
    <property type="protein sequence ID" value="UOB16720.1"/>
    <property type="molecule type" value="Genomic_DNA"/>
</dbReference>
<name>A0A9E7CYJ4_9FLAO</name>
<proteinExistence type="predicted"/>
<protein>
    <submittedName>
        <fullName evidence="1">Uncharacterized protein</fullName>
    </submittedName>
</protein>
<gene>
    <name evidence="1" type="ORF">MQE35_13355</name>
</gene>
<accession>A0A9E7CYJ4</accession>
<dbReference type="Proteomes" id="UP000831290">
    <property type="component" value="Chromosome"/>
</dbReference>
<dbReference type="KEGG" id="fbm:MQE35_13355"/>
<dbReference type="RefSeq" id="WP_255841955.1">
    <property type="nucleotide sequence ID" value="NZ_CP094358.1"/>
</dbReference>
<sequence>MKTYSSFDEIKYELKRLNLERQISLEEIKSLKLELQEDLSPYHWIKTGYKAISKFGTILLLKKIFK</sequence>
<evidence type="ECO:0000313" key="1">
    <source>
        <dbReference type="EMBL" id="UOB16720.1"/>
    </source>
</evidence>
<organism evidence="1 2">
    <name type="scientific">Abyssalbus ytuae</name>
    <dbReference type="NCBI Taxonomy" id="2926907"/>
    <lineage>
        <taxon>Bacteria</taxon>
        <taxon>Pseudomonadati</taxon>
        <taxon>Bacteroidota</taxon>
        <taxon>Flavobacteriia</taxon>
        <taxon>Flavobacteriales</taxon>
        <taxon>Flavobacteriaceae</taxon>
        <taxon>Abyssalbus</taxon>
    </lineage>
</organism>